<keyword evidence="4" id="KW-1185">Reference proteome</keyword>
<feature type="chain" id="PRO_5035479074" description="Secreted protein" evidence="2">
    <location>
        <begin position="27"/>
        <end position="100"/>
    </location>
</feature>
<evidence type="ECO:0000256" key="1">
    <source>
        <dbReference type="SAM" id="MobiDB-lite"/>
    </source>
</evidence>
<gene>
    <name evidence="3" type="ORF">FNV43_RR23280</name>
</gene>
<reference evidence="3" key="1">
    <citation type="submission" date="2020-03" db="EMBL/GenBank/DDBJ databases">
        <title>A high-quality chromosome-level genome assembly of a woody plant with both climbing and erect habits, Rhamnella rubrinervis.</title>
        <authorList>
            <person name="Lu Z."/>
            <person name="Yang Y."/>
            <person name="Zhu X."/>
            <person name="Sun Y."/>
        </authorList>
    </citation>
    <scope>NUCLEOTIDE SEQUENCE</scope>
    <source>
        <strain evidence="3">BYM</strain>
        <tissue evidence="3">Leaf</tissue>
    </source>
</reference>
<dbReference type="Proteomes" id="UP000796880">
    <property type="component" value="Unassembled WGS sequence"/>
</dbReference>
<evidence type="ECO:0000313" key="4">
    <source>
        <dbReference type="Proteomes" id="UP000796880"/>
    </source>
</evidence>
<protein>
    <recommendedName>
        <fullName evidence="5">Secreted protein</fullName>
    </recommendedName>
</protein>
<feature type="region of interest" description="Disordered" evidence="1">
    <location>
        <begin position="35"/>
        <end position="56"/>
    </location>
</feature>
<name>A0A8K0DXN3_9ROSA</name>
<evidence type="ECO:0000313" key="3">
    <source>
        <dbReference type="EMBL" id="KAF3436188.1"/>
    </source>
</evidence>
<dbReference type="AlphaFoldDB" id="A0A8K0DXN3"/>
<dbReference type="OrthoDB" id="1668520at2759"/>
<proteinExistence type="predicted"/>
<dbReference type="EMBL" id="VOIH02000010">
    <property type="protein sequence ID" value="KAF3436188.1"/>
    <property type="molecule type" value="Genomic_DNA"/>
</dbReference>
<evidence type="ECO:0008006" key="5">
    <source>
        <dbReference type="Google" id="ProtNLM"/>
    </source>
</evidence>
<keyword evidence="2" id="KW-0732">Signal</keyword>
<evidence type="ECO:0000256" key="2">
    <source>
        <dbReference type="SAM" id="SignalP"/>
    </source>
</evidence>
<feature type="signal peptide" evidence="2">
    <location>
        <begin position="1"/>
        <end position="26"/>
    </location>
</feature>
<sequence length="100" mass="10828">MRLYLNMLMVLTMTVLFLMPIHEVAGRSMKKGQKQQWLASLPKGPVSPSAPSGGTHLPSNINQRAFVGHAAPISRVPPTAFAVHCYCSNVDVVGLRNACL</sequence>
<organism evidence="3 4">
    <name type="scientific">Rhamnella rubrinervis</name>
    <dbReference type="NCBI Taxonomy" id="2594499"/>
    <lineage>
        <taxon>Eukaryota</taxon>
        <taxon>Viridiplantae</taxon>
        <taxon>Streptophyta</taxon>
        <taxon>Embryophyta</taxon>
        <taxon>Tracheophyta</taxon>
        <taxon>Spermatophyta</taxon>
        <taxon>Magnoliopsida</taxon>
        <taxon>eudicotyledons</taxon>
        <taxon>Gunneridae</taxon>
        <taxon>Pentapetalae</taxon>
        <taxon>rosids</taxon>
        <taxon>fabids</taxon>
        <taxon>Rosales</taxon>
        <taxon>Rhamnaceae</taxon>
        <taxon>rhamnoid group</taxon>
        <taxon>Rhamneae</taxon>
        <taxon>Rhamnella</taxon>
    </lineage>
</organism>
<accession>A0A8K0DXN3</accession>
<comment type="caution">
    <text evidence="3">The sequence shown here is derived from an EMBL/GenBank/DDBJ whole genome shotgun (WGS) entry which is preliminary data.</text>
</comment>